<evidence type="ECO:0000259" key="8">
    <source>
        <dbReference type="PROSITE" id="PS51790"/>
    </source>
</evidence>
<reference evidence="9 10" key="1">
    <citation type="submission" date="2023-05" db="EMBL/GenBank/DDBJ databases">
        <title>Rombocin, a short stable natural nisin variant, displays selective antimicrobial activity against Listeria monocytogenes and employs dual mode of action to kill target bacterial strains.</title>
        <authorList>
            <person name="Wambui J."/>
            <person name="Stephan R."/>
            <person name="Kuipers O.P."/>
        </authorList>
    </citation>
    <scope>NUCLEOTIDE SEQUENCE [LARGE SCALE GENOMIC DNA]</scope>
    <source>
        <strain evidence="9 10">RC002</strain>
    </source>
</reference>
<evidence type="ECO:0000256" key="3">
    <source>
        <dbReference type="ARBA" id="ARBA00023268"/>
    </source>
</evidence>
<dbReference type="InterPro" id="IPR036509">
    <property type="entry name" value="Met_Sox_Rdtase_MsrA_sf"/>
</dbReference>
<evidence type="ECO:0000313" key="9">
    <source>
        <dbReference type="EMBL" id="MDK2562287.1"/>
    </source>
</evidence>
<dbReference type="Gene3D" id="3.30.1060.10">
    <property type="entry name" value="Peptide methionine sulphoxide reductase MsrA"/>
    <property type="match status" value="1"/>
</dbReference>
<keyword evidence="2 7" id="KW-0560">Oxidoreductase</keyword>
<feature type="active site" evidence="7">
    <location>
        <position position="11"/>
    </location>
</feature>
<dbReference type="SUPFAM" id="SSF55068">
    <property type="entry name" value="Peptide methionine sulfoxide reductase"/>
    <property type="match status" value="1"/>
</dbReference>
<dbReference type="GO" id="GO:0008113">
    <property type="term" value="F:peptide-methionine (S)-S-oxide reductase activity"/>
    <property type="evidence" value="ECO:0007669"/>
    <property type="project" value="UniProtKB-EC"/>
</dbReference>
<evidence type="ECO:0000313" key="10">
    <source>
        <dbReference type="Proteomes" id="UP001301012"/>
    </source>
</evidence>
<dbReference type="RefSeq" id="WP_284131268.1">
    <property type="nucleotide sequence ID" value="NZ_JASKYM010000001.1"/>
</dbReference>
<dbReference type="NCBIfam" id="TIGR00401">
    <property type="entry name" value="msrA"/>
    <property type="match status" value="1"/>
</dbReference>
<dbReference type="PANTHER" id="PTHR43774:SF1">
    <property type="entry name" value="PEPTIDE METHIONINE SULFOXIDE REDUCTASE MSRA 2"/>
    <property type="match status" value="1"/>
</dbReference>
<dbReference type="Gene3D" id="2.170.150.20">
    <property type="entry name" value="Peptide methionine sulfoxide reductase"/>
    <property type="match status" value="1"/>
</dbReference>
<dbReference type="EC" id="1.8.4.11" evidence="7"/>
<dbReference type="PROSITE" id="PS51790">
    <property type="entry name" value="MSRB"/>
    <property type="match status" value="1"/>
</dbReference>
<dbReference type="InterPro" id="IPR002579">
    <property type="entry name" value="Met_Sox_Rdtase_MsrB_dom"/>
</dbReference>
<dbReference type="Proteomes" id="UP001301012">
    <property type="component" value="Unassembled WGS sequence"/>
</dbReference>
<comment type="catalytic activity">
    <reaction evidence="5">
        <text>L-methionyl-[protein] + [thioredoxin]-disulfide + H2O = L-methionyl-(R)-S-oxide-[protein] + [thioredoxin]-dithiol</text>
        <dbReference type="Rhea" id="RHEA:24164"/>
        <dbReference type="Rhea" id="RHEA-COMP:10698"/>
        <dbReference type="Rhea" id="RHEA-COMP:10700"/>
        <dbReference type="Rhea" id="RHEA-COMP:12313"/>
        <dbReference type="Rhea" id="RHEA-COMP:12314"/>
        <dbReference type="ChEBI" id="CHEBI:15377"/>
        <dbReference type="ChEBI" id="CHEBI:16044"/>
        <dbReference type="ChEBI" id="CHEBI:29950"/>
        <dbReference type="ChEBI" id="CHEBI:45764"/>
        <dbReference type="ChEBI" id="CHEBI:50058"/>
        <dbReference type="EC" id="1.8.4.12"/>
    </reaction>
</comment>
<evidence type="ECO:0000256" key="7">
    <source>
        <dbReference type="HAMAP-Rule" id="MF_01401"/>
    </source>
</evidence>
<protein>
    <recommendedName>
        <fullName evidence="7">Peptide methionine sulfoxide reductase MsrA</fullName>
        <shortName evidence="7">Protein-methionine-S-oxide reductase</shortName>
        <ecNumber evidence="7">1.8.4.11</ecNumber>
    </recommendedName>
    <alternativeName>
        <fullName evidence="7">Peptide-methionine (S)-S-oxide reductase</fullName>
        <shortName evidence="7">Peptide Met(O) reductase</shortName>
    </alternativeName>
</protein>
<dbReference type="EMBL" id="JASKYM010000001">
    <property type="protein sequence ID" value="MDK2562287.1"/>
    <property type="molecule type" value="Genomic_DNA"/>
</dbReference>
<evidence type="ECO:0000256" key="6">
    <source>
        <dbReference type="ARBA" id="ARBA00048782"/>
    </source>
</evidence>
<comment type="similarity">
    <text evidence="1 7">Belongs to the MsrA Met sulfoxide reductase family.</text>
</comment>
<dbReference type="SUPFAM" id="SSF51316">
    <property type="entry name" value="Mss4-like"/>
    <property type="match status" value="1"/>
</dbReference>
<dbReference type="Pfam" id="PF01625">
    <property type="entry name" value="PMSR"/>
    <property type="match status" value="1"/>
</dbReference>
<comment type="function">
    <text evidence="7">Has an important function as a repair enzyme for proteins that have been inactivated by oxidation. Catalyzes the reversible oxidation-reduction of methionine sulfoxide in proteins to methionine.</text>
</comment>
<keyword evidence="3" id="KW-0511">Multifunctional enzyme</keyword>
<comment type="catalytic activity">
    <reaction evidence="6 7">
        <text>[thioredoxin]-disulfide + L-methionine + H2O = L-methionine (S)-S-oxide + [thioredoxin]-dithiol</text>
        <dbReference type="Rhea" id="RHEA:19993"/>
        <dbReference type="Rhea" id="RHEA-COMP:10698"/>
        <dbReference type="Rhea" id="RHEA-COMP:10700"/>
        <dbReference type="ChEBI" id="CHEBI:15377"/>
        <dbReference type="ChEBI" id="CHEBI:29950"/>
        <dbReference type="ChEBI" id="CHEBI:50058"/>
        <dbReference type="ChEBI" id="CHEBI:57844"/>
        <dbReference type="ChEBI" id="CHEBI:58772"/>
        <dbReference type="EC" id="1.8.4.11"/>
    </reaction>
</comment>
<keyword evidence="10" id="KW-1185">Reference proteome</keyword>
<feature type="domain" description="MsrB" evidence="8">
    <location>
        <begin position="169"/>
        <end position="292"/>
    </location>
</feature>
<gene>
    <name evidence="7 9" type="primary">msrA</name>
    <name evidence="9" type="ORF">QOZ84_01905</name>
</gene>
<evidence type="ECO:0000256" key="4">
    <source>
        <dbReference type="ARBA" id="ARBA00047806"/>
    </source>
</evidence>
<comment type="caution">
    <text evidence="9">The sequence shown here is derived from an EMBL/GenBank/DDBJ whole genome shotgun (WGS) entry which is preliminary data.</text>
</comment>
<evidence type="ECO:0000256" key="2">
    <source>
        <dbReference type="ARBA" id="ARBA00023002"/>
    </source>
</evidence>
<dbReference type="PANTHER" id="PTHR43774">
    <property type="entry name" value="PEPTIDE METHIONINE SULFOXIDE REDUCTASE"/>
    <property type="match status" value="1"/>
</dbReference>
<dbReference type="HAMAP" id="MF_01401">
    <property type="entry name" value="MsrA"/>
    <property type="match status" value="1"/>
</dbReference>
<dbReference type="NCBIfam" id="TIGR00357">
    <property type="entry name" value="peptide-methionine (R)-S-oxide reductase MsrB"/>
    <property type="match status" value="1"/>
</dbReference>
<evidence type="ECO:0000256" key="5">
    <source>
        <dbReference type="ARBA" id="ARBA00048488"/>
    </source>
</evidence>
<dbReference type="Pfam" id="PF01641">
    <property type="entry name" value="SelR"/>
    <property type="match status" value="1"/>
</dbReference>
<accession>A0ABT7E5X5</accession>
<sequence length="308" mass="35896">MRKLATFAGGCFWCMVKPFDKYDGVENVVSGYTGGETPNPTYEEVCTDKTGHIESIQITYDNEVISYKQLLDIFWSQIDPTDEEGQFNDRGHKYKSAIFYHDEEQKNMAINSKEELQKSGIYIKPIATMIIPATTFYEAEEYHQGYYKKNKEHYDRYYKGSGRFEFVKRNWAKKNLTDLQFQVTQNNMTEKPFENEYNNNKEEGIYVDIISGEVLFSSKDKFDSGCGWPSFTKAIDSENVIGRYDYSHGMKRVEVRSKEGDNHLGHVFEDGPIKLGGIRFCINSSSLRFIQRDKMKENGYGEYEYLFK</sequence>
<dbReference type="InterPro" id="IPR002569">
    <property type="entry name" value="Met_Sox_Rdtase_MsrA_dom"/>
</dbReference>
<dbReference type="InterPro" id="IPR011057">
    <property type="entry name" value="Mss4-like_sf"/>
</dbReference>
<comment type="catalytic activity">
    <reaction evidence="4 7">
        <text>L-methionyl-[protein] + [thioredoxin]-disulfide + H2O = L-methionyl-(S)-S-oxide-[protein] + [thioredoxin]-dithiol</text>
        <dbReference type="Rhea" id="RHEA:14217"/>
        <dbReference type="Rhea" id="RHEA-COMP:10698"/>
        <dbReference type="Rhea" id="RHEA-COMP:10700"/>
        <dbReference type="Rhea" id="RHEA-COMP:12313"/>
        <dbReference type="Rhea" id="RHEA-COMP:12315"/>
        <dbReference type="ChEBI" id="CHEBI:15377"/>
        <dbReference type="ChEBI" id="CHEBI:16044"/>
        <dbReference type="ChEBI" id="CHEBI:29950"/>
        <dbReference type="ChEBI" id="CHEBI:44120"/>
        <dbReference type="ChEBI" id="CHEBI:50058"/>
        <dbReference type="EC" id="1.8.4.11"/>
    </reaction>
</comment>
<evidence type="ECO:0000256" key="1">
    <source>
        <dbReference type="ARBA" id="ARBA00005591"/>
    </source>
</evidence>
<proteinExistence type="inferred from homology"/>
<organism evidence="9 10">
    <name type="scientific">Romboutsia sedimentorum</name>
    <dbReference type="NCBI Taxonomy" id="1368474"/>
    <lineage>
        <taxon>Bacteria</taxon>
        <taxon>Bacillati</taxon>
        <taxon>Bacillota</taxon>
        <taxon>Clostridia</taxon>
        <taxon>Peptostreptococcales</taxon>
        <taxon>Peptostreptococcaceae</taxon>
        <taxon>Romboutsia</taxon>
    </lineage>
</organism>
<name>A0ABT7E5X5_9FIRM</name>